<evidence type="ECO:0000256" key="1">
    <source>
        <dbReference type="SAM" id="MobiDB-lite"/>
    </source>
</evidence>
<comment type="caution">
    <text evidence="2">The sequence shown here is derived from an EMBL/GenBank/DDBJ whole genome shotgun (WGS) entry which is preliminary data.</text>
</comment>
<dbReference type="EMBL" id="BDRX01000076">
    <property type="protein sequence ID" value="GBF96234.1"/>
    <property type="molecule type" value="Genomic_DNA"/>
</dbReference>
<evidence type="ECO:0000313" key="2">
    <source>
        <dbReference type="EMBL" id="GBF96234.1"/>
    </source>
</evidence>
<keyword evidence="3" id="KW-1185">Reference proteome</keyword>
<sequence length="208" mass="19970">MATPQQQRSAAQKLVASRALRPASFSRQPSGVARRPTPRPADAAATAMRLRALAAARRRAAARGGGGGGGADCAAASFSDQRTPSVVSCRAGSSRPGSLGSVFEVLALSCSALSAAALDAAAAQGAAAKRAAAAGAAAGSAPSPAAAAAAGRARGRAAAALSRLLRALGACLLPAADAAGCVAAATAHMCIAVPVLPPSPFTPAALMP</sequence>
<reference evidence="2 3" key="1">
    <citation type="journal article" date="2018" name="Sci. Rep.">
        <title>Raphidocelis subcapitata (=Pseudokirchneriella subcapitata) provides an insight into genome evolution and environmental adaptations in the Sphaeropleales.</title>
        <authorList>
            <person name="Suzuki S."/>
            <person name="Yamaguchi H."/>
            <person name="Nakajima N."/>
            <person name="Kawachi M."/>
        </authorList>
    </citation>
    <scope>NUCLEOTIDE SEQUENCE [LARGE SCALE GENOMIC DNA]</scope>
    <source>
        <strain evidence="2 3">NIES-35</strain>
    </source>
</reference>
<evidence type="ECO:0000313" key="3">
    <source>
        <dbReference type="Proteomes" id="UP000247498"/>
    </source>
</evidence>
<feature type="region of interest" description="Disordered" evidence="1">
    <location>
        <begin position="1"/>
        <end position="44"/>
    </location>
</feature>
<dbReference type="InParanoid" id="A0A2V0P8P4"/>
<gene>
    <name evidence="2" type="ORF">Rsub_08779</name>
</gene>
<accession>A0A2V0P8P4</accession>
<organism evidence="2 3">
    <name type="scientific">Raphidocelis subcapitata</name>
    <dbReference type="NCBI Taxonomy" id="307507"/>
    <lineage>
        <taxon>Eukaryota</taxon>
        <taxon>Viridiplantae</taxon>
        <taxon>Chlorophyta</taxon>
        <taxon>core chlorophytes</taxon>
        <taxon>Chlorophyceae</taxon>
        <taxon>CS clade</taxon>
        <taxon>Sphaeropleales</taxon>
        <taxon>Selenastraceae</taxon>
        <taxon>Raphidocelis</taxon>
    </lineage>
</organism>
<dbReference type="AlphaFoldDB" id="A0A2V0P8P4"/>
<protein>
    <submittedName>
        <fullName evidence="2">Uncharacterized protein</fullName>
    </submittedName>
</protein>
<dbReference type="Proteomes" id="UP000247498">
    <property type="component" value="Unassembled WGS sequence"/>
</dbReference>
<name>A0A2V0P8P4_9CHLO</name>
<proteinExistence type="predicted"/>
<feature type="compositionally biased region" description="Polar residues" evidence="1">
    <location>
        <begin position="1"/>
        <end position="10"/>
    </location>
</feature>